<sequence length="92" mass="9868">MVAADVGITLLPSLSVQPPVPRSNNILLLDFTGEGRPSRRIAMIWRRSSAMNGFLMELADQFKRLPHALFTLDAVNAVGDDANALPGPALNG</sequence>
<dbReference type="AlphaFoldDB" id="A0A9P6XTK7"/>
<protein>
    <submittedName>
        <fullName evidence="1">Uncharacterized protein</fullName>
    </submittedName>
</protein>
<gene>
    <name evidence="1" type="ORF">G6F50_016293</name>
</gene>
<dbReference type="Gene3D" id="3.40.190.10">
    <property type="entry name" value="Periplasmic binding protein-like II"/>
    <property type="match status" value="2"/>
</dbReference>
<proteinExistence type="predicted"/>
<reference evidence="1 2" key="1">
    <citation type="journal article" date="2020" name="Microb. Genom.">
        <title>Genetic diversity of clinical and environmental Mucorales isolates obtained from an investigation of mucormycosis cases among solid organ transplant recipients.</title>
        <authorList>
            <person name="Nguyen M.H."/>
            <person name="Kaul D."/>
            <person name="Muto C."/>
            <person name="Cheng S.J."/>
            <person name="Richter R.A."/>
            <person name="Bruno V.M."/>
            <person name="Liu G."/>
            <person name="Beyhan S."/>
            <person name="Sundermann A.J."/>
            <person name="Mounaud S."/>
            <person name="Pasculle A.W."/>
            <person name="Nierman W.C."/>
            <person name="Driscoll E."/>
            <person name="Cumbie R."/>
            <person name="Clancy C.J."/>
            <person name="Dupont C.L."/>
        </authorList>
    </citation>
    <scope>NUCLEOTIDE SEQUENCE [LARGE SCALE GENOMIC DNA]</scope>
    <source>
        <strain evidence="1 2">GL24</strain>
    </source>
</reference>
<dbReference type="Proteomes" id="UP000740926">
    <property type="component" value="Unassembled WGS sequence"/>
</dbReference>
<evidence type="ECO:0000313" key="2">
    <source>
        <dbReference type="Proteomes" id="UP000740926"/>
    </source>
</evidence>
<comment type="caution">
    <text evidence="1">The sequence shown here is derived from an EMBL/GenBank/DDBJ whole genome shotgun (WGS) entry which is preliminary data.</text>
</comment>
<accession>A0A9P6XTK7</accession>
<keyword evidence="2" id="KW-1185">Reference proteome</keyword>
<organism evidence="1 2">
    <name type="scientific">Rhizopus delemar</name>
    <dbReference type="NCBI Taxonomy" id="936053"/>
    <lineage>
        <taxon>Eukaryota</taxon>
        <taxon>Fungi</taxon>
        <taxon>Fungi incertae sedis</taxon>
        <taxon>Mucoromycota</taxon>
        <taxon>Mucoromycotina</taxon>
        <taxon>Mucoromycetes</taxon>
        <taxon>Mucorales</taxon>
        <taxon>Mucorineae</taxon>
        <taxon>Rhizopodaceae</taxon>
        <taxon>Rhizopus</taxon>
    </lineage>
</organism>
<dbReference type="EMBL" id="JAANIU010010055">
    <property type="protein sequence ID" value="KAG1532242.1"/>
    <property type="molecule type" value="Genomic_DNA"/>
</dbReference>
<name>A0A9P6XTK7_9FUNG</name>
<evidence type="ECO:0000313" key="1">
    <source>
        <dbReference type="EMBL" id="KAG1532242.1"/>
    </source>
</evidence>